<reference evidence="3 4" key="1">
    <citation type="submission" date="2019-03" db="EMBL/GenBank/DDBJ databases">
        <title>Genomic Encyclopedia of Type Strains, Phase III (KMG-III): the genomes of soil and plant-associated and newly described type strains.</title>
        <authorList>
            <person name="Whitman W."/>
        </authorList>
    </citation>
    <scope>NUCLEOTIDE SEQUENCE [LARGE SCALE GENOMIC DNA]</scope>
    <source>
        <strain evidence="3 4">VKM Ac-2527</strain>
    </source>
</reference>
<dbReference type="Pfam" id="PF00857">
    <property type="entry name" value="Isochorismatase"/>
    <property type="match status" value="1"/>
</dbReference>
<dbReference type="GO" id="GO:0016787">
    <property type="term" value="F:hydrolase activity"/>
    <property type="evidence" value="ECO:0007669"/>
    <property type="project" value="UniProtKB-KW"/>
</dbReference>
<sequence>MVLALIDLQRIFAEPGSAWAAPDFQRVVEPTRRLVEQFSPHVIFTRFVAPTDVPTGSWASYYELYPFALQPPDSDAYQLVDEFHGAPTLDSPSFGKWGKELADAVGPGGNLVLAGVTTDCCVLSTALAAADAGVYVQVVEDACVGSDEANHQKAIDIMRLYTPMLEIVTVDELRKQTQ</sequence>
<comment type="caution">
    <text evidence="3">The sequence shown here is derived from an EMBL/GenBank/DDBJ whole genome shotgun (WGS) entry which is preliminary data.</text>
</comment>
<dbReference type="InterPro" id="IPR036380">
    <property type="entry name" value="Isochorismatase-like_sf"/>
</dbReference>
<dbReference type="Gene3D" id="3.40.50.850">
    <property type="entry name" value="Isochorismatase-like"/>
    <property type="match status" value="1"/>
</dbReference>
<dbReference type="InterPro" id="IPR000868">
    <property type="entry name" value="Isochorismatase-like_dom"/>
</dbReference>
<dbReference type="InterPro" id="IPR050272">
    <property type="entry name" value="Isochorismatase-like_hydrls"/>
</dbReference>
<dbReference type="SUPFAM" id="SSF52499">
    <property type="entry name" value="Isochorismatase-like hydrolases"/>
    <property type="match status" value="1"/>
</dbReference>
<keyword evidence="4" id="KW-1185">Reference proteome</keyword>
<protein>
    <submittedName>
        <fullName evidence="3">Nicotinamidase-related amidase</fullName>
    </submittedName>
</protein>
<accession>A0A4R6K4E6</accession>
<evidence type="ECO:0000259" key="2">
    <source>
        <dbReference type="Pfam" id="PF00857"/>
    </source>
</evidence>
<keyword evidence="1" id="KW-0378">Hydrolase</keyword>
<gene>
    <name evidence="3" type="ORF">EV643_11934</name>
</gene>
<dbReference type="CDD" id="cd00431">
    <property type="entry name" value="cysteine_hydrolases"/>
    <property type="match status" value="1"/>
</dbReference>
<dbReference type="AlphaFoldDB" id="A0A4R6K4E6"/>
<feature type="domain" description="Isochorismatase-like" evidence="2">
    <location>
        <begin position="3"/>
        <end position="162"/>
    </location>
</feature>
<proteinExistence type="predicted"/>
<dbReference type="OrthoDB" id="4426059at2"/>
<evidence type="ECO:0000313" key="3">
    <source>
        <dbReference type="EMBL" id="TDO43101.1"/>
    </source>
</evidence>
<evidence type="ECO:0000256" key="1">
    <source>
        <dbReference type="ARBA" id="ARBA00022801"/>
    </source>
</evidence>
<organism evidence="3 4">
    <name type="scientific">Kribbella caucasensis</name>
    <dbReference type="NCBI Taxonomy" id="2512215"/>
    <lineage>
        <taxon>Bacteria</taxon>
        <taxon>Bacillati</taxon>
        <taxon>Actinomycetota</taxon>
        <taxon>Actinomycetes</taxon>
        <taxon>Propionibacteriales</taxon>
        <taxon>Kribbellaceae</taxon>
        <taxon>Kribbella</taxon>
    </lineage>
</organism>
<dbReference type="RefSeq" id="WP_133803889.1">
    <property type="nucleotide sequence ID" value="NZ_SNWQ01000019.1"/>
</dbReference>
<dbReference type="PANTHER" id="PTHR43540">
    <property type="entry name" value="PEROXYUREIDOACRYLATE/UREIDOACRYLATE AMIDOHYDROLASE-RELATED"/>
    <property type="match status" value="1"/>
</dbReference>
<name>A0A4R6K4E6_9ACTN</name>
<dbReference type="EMBL" id="SNWQ01000019">
    <property type="protein sequence ID" value="TDO43101.1"/>
    <property type="molecule type" value="Genomic_DNA"/>
</dbReference>
<dbReference type="Proteomes" id="UP000295388">
    <property type="component" value="Unassembled WGS sequence"/>
</dbReference>
<evidence type="ECO:0000313" key="4">
    <source>
        <dbReference type="Proteomes" id="UP000295388"/>
    </source>
</evidence>